<gene>
    <name evidence="1" type="ORF">MTR67_048847</name>
</gene>
<name>A0AAF0UZ92_SOLVR</name>
<evidence type="ECO:0000313" key="2">
    <source>
        <dbReference type="Proteomes" id="UP001234989"/>
    </source>
</evidence>
<keyword evidence="2" id="KW-1185">Reference proteome</keyword>
<sequence>MRGTTPPMIWSWHQYCLLSNLQHSRYRVKCEGGVLASIEVKPTFIEEINVKQFEDKELVLKGWFESGDGKPLGVYLVRDAQKKDLLKVSSMKGVMRFGINPHYIGPIEILDGLGLVSYMLGYYSAKKMGFYVEATPNPPIFCTFVLGLGMDDLGLFALNFPRKSLVMTKNKPRQFKEEKFKFFRVFKRHDSRLTLVNIRGSDAQIKILRVSLDLEDDFKPRCRFKETLNPCFDDFIESRKSSIINLHIWFMSTGFRPNLDGHLDDFVLVDVSGVAVLALAEGLPFFDLRISDGRLAKARLAFCTGFT</sequence>
<reference evidence="1" key="1">
    <citation type="submission" date="2023-08" db="EMBL/GenBank/DDBJ databases">
        <title>A de novo genome assembly of Solanum verrucosum Schlechtendal, a Mexican diploid species geographically isolated from the other diploid A-genome species in potato relatives.</title>
        <authorList>
            <person name="Hosaka K."/>
        </authorList>
    </citation>
    <scope>NUCLEOTIDE SEQUENCE</scope>
    <source>
        <tissue evidence="1">Young leaves</tissue>
    </source>
</reference>
<dbReference type="EMBL" id="CP133622">
    <property type="protein sequence ID" value="WMV55462.1"/>
    <property type="molecule type" value="Genomic_DNA"/>
</dbReference>
<dbReference type="Proteomes" id="UP001234989">
    <property type="component" value="Chromosome 11"/>
</dbReference>
<evidence type="ECO:0000313" key="1">
    <source>
        <dbReference type="EMBL" id="WMV55462.1"/>
    </source>
</evidence>
<dbReference type="AlphaFoldDB" id="A0AAF0UZ92"/>
<organism evidence="1 2">
    <name type="scientific">Solanum verrucosum</name>
    <dbReference type="NCBI Taxonomy" id="315347"/>
    <lineage>
        <taxon>Eukaryota</taxon>
        <taxon>Viridiplantae</taxon>
        <taxon>Streptophyta</taxon>
        <taxon>Embryophyta</taxon>
        <taxon>Tracheophyta</taxon>
        <taxon>Spermatophyta</taxon>
        <taxon>Magnoliopsida</taxon>
        <taxon>eudicotyledons</taxon>
        <taxon>Gunneridae</taxon>
        <taxon>Pentapetalae</taxon>
        <taxon>asterids</taxon>
        <taxon>lamiids</taxon>
        <taxon>Solanales</taxon>
        <taxon>Solanaceae</taxon>
        <taxon>Solanoideae</taxon>
        <taxon>Solaneae</taxon>
        <taxon>Solanum</taxon>
    </lineage>
</organism>
<protein>
    <submittedName>
        <fullName evidence="1">Uncharacterized protein</fullName>
    </submittedName>
</protein>
<proteinExistence type="predicted"/>
<accession>A0AAF0UZ92</accession>